<evidence type="ECO:0000313" key="3">
    <source>
        <dbReference type="Proteomes" id="UP000509346"/>
    </source>
</evidence>
<keyword evidence="3" id="KW-1185">Reference proteome</keyword>
<accession>A0A7D5PAS3</accession>
<dbReference type="EMBL" id="CP058909">
    <property type="protein sequence ID" value="QLH81985.1"/>
    <property type="molecule type" value="Genomic_DNA"/>
</dbReference>
<dbReference type="InterPro" id="IPR053520">
    <property type="entry name" value="Transposase_Tn903"/>
</dbReference>
<sequence>MLRSEKQRSQLLLRASKHGPERVVSLAQKAVVGEPDPAFEDGDGGYADWVIVVIHGLREYLDHTYRRLLDVLHEMHGIVAQLDLAVAELPDFTTVCTRKQDLEMRIWRILSRLSAEVHDLGDVQAIDATGMDRIAASQHYAKRTNYTFEAVKTTLLSDCKTGAILDIHCSMKQPHDSKIGWQMVKRNLDKLNILTADKGYDWWLLRQRLRAEGVKPVIKYREFGWHGIANNLLQDDTIYHQRSNAESTFFALRRKYGEIVRARTWFGQFRELVLKCAVRNIELSVSHPRP</sequence>
<evidence type="ECO:0000259" key="1">
    <source>
        <dbReference type="Pfam" id="PF01609"/>
    </source>
</evidence>
<reference evidence="2 3" key="1">
    <citation type="submission" date="2020-07" db="EMBL/GenBank/DDBJ databases">
        <title>Halosimplex litoreum sp. nov. and Halosimplex rubrum sp. nov., isolated from different salt environments.</title>
        <authorList>
            <person name="Cui H."/>
        </authorList>
    </citation>
    <scope>NUCLEOTIDE SEQUENCE [LARGE SCALE GENOMIC DNA]</scope>
    <source>
        <strain evidence="2 3">R2</strain>
    </source>
</reference>
<gene>
    <name evidence="2" type="ORF">HZS54_10295</name>
</gene>
<feature type="domain" description="Transposase IS4-like" evidence="1">
    <location>
        <begin position="122"/>
        <end position="281"/>
    </location>
</feature>
<dbReference type="Pfam" id="PF01609">
    <property type="entry name" value="DDE_Tnp_1"/>
    <property type="match status" value="1"/>
</dbReference>
<dbReference type="AlphaFoldDB" id="A0A7D5PAS3"/>
<dbReference type="GO" id="GO:0006313">
    <property type="term" value="P:DNA transposition"/>
    <property type="evidence" value="ECO:0007669"/>
    <property type="project" value="InterPro"/>
</dbReference>
<dbReference type="InterPro" id="IPR002559">
    <property type="entry name" value="Transposase_11"/>
</dbReference>
<dbReference type="GO" id="GO:0004803">
    <property type="term" value="F:transposase activity"/>
    <property type="evidence" value="ECO:0007669"/>
    <property type="project" value="InterPro"/>
</dbReference>
<dbReference type="Proteomes" id="UP000509346">
    <property type="component" value="Chromosome"/>
</dbReference>
<dbReference type="OrthoDB" id="110773at2157"/>
<protein>
    <submittedName>
        <fullName evidence="2">IS5 family transposase</fullName>
    </submittedName>
</protein>
<evidence type="ECO:0000313" key="2">
    <source>
        <dbReference type="EMBL" id="QLH81985.1"/>
    </source>
</evidence>
<dbReference type="GeneID" id="56082982"/>
<dbReference type="GO" id="GO:0003677">
    <property type="term" value="F:DNA binding"/>
    <property type="evidence" value="ECO:0007669"/>
    <property type="project" value="InterPro"/>
</dbReference>
<dbReference type="KEGG" id="hpel:HZS54_10295"/>
<dbReference type="RefSeq" id="WP_179922453.1">
    <property type="nucleotide sequence ID" value="NZ_CP058909.1"/>
</dbReference>
<dbReference type="NCBIfam" id="NF033579">
    <property type="entry name" value="transpos_IS5_2"/>
    <property type="match status" value="1"/>
</dbReference>
<organism evidence="2 3">
    <name type="scientific">Halosimplex pelagicum</name>
    <dbReference type="NCBI Taxonomy" id="869886"/>
    <lineage>
        <taxon>Archaea</taxon>
        <taxon>Methanobacteriati</taxon>
        <taxon>Methanobacteriota</taxon>
        <taxon>Stenosarchaea group</taxon>
        <taxon>Halobacteria</taxon>
        <taxon>Halobacteriales</taxon>
        <taxon>Haloarculaceae</taxon>
        <taxon>Halosimplex</taxon>
    </lineage>
</organism>
<name>A0A7D5PAS3_9EURY</name>
<proteinExistence type="predicted"/>